<gene>
    <name evidence="1" type="ORF">KAM348_07060</name>
</gene>
<dbReference type="AlphaFoldDB" id="A0AAI9KPL9"/>
<dbReference type="RefSeq" id="WP_042074593.1">
    <property type="nucleotide sequence ID" value="NZ_AP022110.1"/>
</dbReference>
<dbReference type="EMBL" id="BPNL01000005">
    <property type="protein sequence ID" value="GJA53283.1"/>
    <property type="molecule type" value="Genomic_DNA"/>
</dbReference>
<dbReference type="GeneID" id="97855998"/>
<dbReference type="Proteomes" id="UP000887009">
    <property type="component" value="Unassembled WGS sequence"/>
</dbReference>
<protein>
    <submittedName>
        <fullName evidence="1">Uncharacterized protein</fullName>
    </submittedName>
</protein>
<comment type="caution">
    <text evidence="1">The sequence shown here is derived from an EMBL/GenBank/DDBJ whole genome shotgun (WGS) entry which is preliminary data.</text>
</comment>
<organism evidence="1 2">
    <name type="scientific">Aeromonas caviae</name>
    <name type="common">Aeromonas punctata</name>
    <dbReference type="NCBI Taxonomy" id="648"/>
    <lineage>
        <taxon>Bacteria</taxon>
        <taxon>Pseudomonadati</taxon>
        <taxon>Pseudomonadota</taxon>
        <taxon>Gammaproteobacteria</taxon>
        <taxon>Aeromonadales</taxon>
        <taxon>Aeromonadaceae</taxon>
        <taxon>Aeromonas</taxon>
    </lineage>
</organism>
<sequence>MNRNLQNTADQLRLWLTANGCKVRTGQVRDTPLLMVTGPLPPEMTRRAVWGREYLAGVVSEVAMVRFGGCVLHWRQ</sequence>
<evidence type="ECO:0000313" key="1">
    <source>
        <dbReference type="EMBL" id="GJA53283.1"/>
    </source>
</evidence>
<reference evidence="1" key="1">
    <citation type="submission" date="2021-07" db="EMBL/GenBank/DDBJ databases">
        <title>Draft genome sequence of carbapenem-resistant Aeromonas spp. in Japan.</title>
        <authorList>
            <person name="Maehana S."/>
            <person name="Suzuki M."/>
            <person name="Kitasato H."/>
        </authorList>
    </citation>
    <scope>NUCLEOTIDE SEQUENCE</scope>
    <source>
        <strain evidence="1">KAM348</strain>
    </source>
</reference>
<evidence type="ECO:0000313" key="2">
    <source>
        <dbReference type="Proteomes" id="UP000887009"/>
    </source>
</evidence>
<accession>A0AAI9KPL9</accession>
<proteinExistence type="predicted"/>
<name>A0AAI9KPL9_AERCA</name>